<dbReference type="InterPro" id="IPR010905">
    <property type="entry name" value="Glyco_hydro_88"/>
</dbReference>
<evidence type="ECO:0000256" key="3">
    <source>
        <dbReference type="PIRSR" id="PIRSR610905-1"/>
    </source>
</evidence>
<feature type="binding site" evidence="4">
    <location>
        <position position="231"/>
    </location>
    <ligand>
        <name>substrate</name>
    </ligand>
</feature>
<dbReference type="AlphaFoldDB" id="A0A1I1TZ38"/>
<dbReference type="Pfam" id="PF07470">
    <property type="entry name" value="Glyco_hydro_88"/>
    <property type="match status" value="1"/>
</dbReference>
<dbReference type="RefSeq" id="WP_091181195.1">
    <property type="nucleotide sequence ID" value="NZ_FOMT01000001.1"/>
</dbReference>
<proteinExistence type="inferred from homology"/>
<gene>
    <name evidence="5" type="ORF">SAMN05216378_0773</name>
</gene>
<dbReference type="InterPro" id="IPR012341">
    <property type="entry name" value="6hp_glycosidase-like_sf"/>
</dbReference>
<dbReference type="EMBL" id="FOMT01000001">
    <property type="protein sequence ID" value="SFD63837.1"/>
    <property type="molecule type" value="Genomic_DNA"/>
</dbReference>
<evidence type="ECO:0000256" key="1">
    <source>
        <dbReference type="ARBA" id="ARBA00022801"/>
    </source>
</evidence>
<evidence type="ECO:0000256" key="4">
    <source>
        <dbReference type="PIRSR" id="PIRSR610905-2"/>
    </source>
</evidence>
<feature type="active site" description="Proton donor" evidence="3">
    <location>
        <position position="173"/>
    </location>
</feature>
<comment type="similarity">
    <text evidence="2">Belongs to the glycosyl hydrolase 88 family.</text>
</comment>
<dbReference type="InterPro" id="IPR008928">
    <property type="entry name" value="6-hairpin_glycosidase_sf"/>
</dbReference>
<accession>A0A1I1TZ38</accession>
<dbReference type="InterPro" id="IPR052369">
    <property type="entry name" value="UG_Glycosaminoglycan_Hydrolase"/>
</dbReference>
<organism evidence="5 6">
    <name type="scientific">Paenibacillus catalpae</name>
    <dbReference type="NCBI Taxonomy" id="1045775"/>
    <lineage>
        <taxon>Bacteria</taxon>
        <taxon>Bacillati</taxon>
        <taxon>Bacillota</taxon>
        <taxon>Bacilli</taxon>
        <taxon>Bacillales</taxon>
        <taxon>Paenibacillaceae</taxon>
        <taxon>Paenibacillus</taxon>
    </lineage>
</organism>
<dbReference type="SUPFAM" id="SSF48208">
    <property type="entry name" value="Six-hairpin glycosidases"/>
    <property type="match status" value="1"/>
</dbReference>
<dbReference type="PANTHER" id="PTHR36845">
    <property type="entry name" value="HYDROLASE, PUTATIVE (AFU_ORTHOLOGUE AFUA_7G05090)-RELATED"/>
    <property type="match status" value="1"/>
</dbReference>
<evidence type="ECO:0000256" key="2">
    <source>
        <dbReference type="ARBA" id="ARBA00038358"/>
    </source>
</evidence>
<evidence type="ECO:0000313" key="5">
    <source>
        <dbReference type="EMBL" id="SFD63837.1"/>
    </source>
</evidence>
<keyword evidence="6" id="KW-1185">Reference proteome</keyword>
<feature type="binding site" evidence="4">
    <location>
        <position position="245"/>
    </location>
    <ligand>
        <name>substrate</name>
    </ligand>
</feature>
<feature type="binding site" evidence="4">
    <location>
        <position position="233"/>
    </location>
    <ligand>
        <name>substrate</name>
    </ligand>
</feature>
<dbReference type="Proteomes" id="UP000198855">
    <property type="component" value="Unassembled WGS sequence"/>
</dbReference>
<dbReference type="STRING" id="1045775.SAMN05216378_0773"/>
<dbReference type="OrthoDB" id="428577at2"/>
<dbReference type="GO" id="GO:0052757">
    <property type="term" value="F:chondroitin hydrolase activity"/>
    <property type="evidence" value="ECO:0007669"/>
    <property type="project" value="TreeGrafter"/>
</dbReference>
<feature type="binding site" evidence="4">
    <location>
        <position position="173"/>
    </location>
    <ligand>
        <name>substrate</name>
    </ligand>
</feature>
<feature type="active site" description="Nucleophile" evidence="3">
    <location>
        <position position="112"/>
    </location>
</feature>
<sequence>MREVFNEGIRNAARFAEQPVMTKEYLKEAIANVLTIVDSNLEAFTYQYPAPASVNNVYPAIDNVEWTSSFWTGMLWLAYEVTGDSKYRGVAEIQLESYKRRVEERIETGTHDLGFLYTLSSVAAFKLTDSQTAKEISIKAADLLMERYFDKAGIIQAWGAPDDPVNGGRMIIDCLMNLPLLYWASEQTGDGKYYEAAYSHAKMAEKYIIREDSSSYHTYFMDIYTGQPKYGSTVQGYSDDSCWARGQAWGIYGFPLSYKYTGDYSLIELGKKVANYFLNRLPEDSIAYWDLIFTSGPEERDSSSSAIAACGLLELSKYLPVTDSDKRLYENASLHIVKSLTENYTSKAVSEKNGVLLHGVYAKPHNKGIDEYTIWGDYYYFEALVRLMKDWKLYW</sequence>
<protein>
    <submittedName>
        <fullName evidence="5">Unsaturated chondroitin disaccharide hydrolase</fullName>
    </submittedName>
</protein>
<dbReference type="PANTHER" id="PTHR36845:SF1">
    <property type="entry name" value="HYDROLASE, PUTATIVE (AFU_ORTHOLOGUE AFUA_7G05090)-RELATED"/>
    <property type="match status" value="1"/>
</dbReference>
<dbReference type="Gene3D" id="1.50.10.10">
    <property type="match status" value="1"/>
</dbReference>
<feature type="binding site" evidence="4">
    <location>
        <position position="249"/>
    </location>
    <ligand>
        <name>substrate</name>
    </ligand>
</feature>
<feature type="binding site" evidence="4">
    <location>
        <position position="112"/>
    </location>
    <ligand>
        <name>substrate</name>
    </ligand>
</feature>
<dbReference type="GO" id="GO:0000272">
    <property type="term" value="P:polysaccharide catabolic process"/>
    <property type="evidence" value="ECO:0007669"/>
    <property type="project" value="TreeGrafter"/>
</dbReference>
<reference evidence="6" key="1">
    <citation type="submission" date="2016-10" db="EMBL/GenBank/DDBJ databases">
        <authorList>
            <person name="Varghese N."/>
            <person name="Submissions S."/>
        </authorList>
    </citation>
    <scope>NUCLEOTIDE SEQUENCE [LARGE SCALE GENOMIC DNA]</scope>
    <source>
        <strain evidence="6">CGMCC 1.10784</strain>
    </source>
</reference>
<name>A0A1I1TZ38_9BACL</name>
<evidence type="ECO:0000313" key="6">
    <source>
        <dbReference type="Proteomes" id="UP000198855"/>
    </source>
</evidence>
<keyword evidence="1 5" id="KW-0378">Hydrolase</keyword>